<dbReference type="GO" id="GO:0016747">
    <property type="term" value="F:acyltransferase activity, transferring groups other than amino-acyl groups"/>
    <property type="evidence" value="ECO:0007669"/>
    <property type="project" value="InterPro"/>
</dbReference>
<dbReference type="SUPFAM" id="SSF55729">
    <property type="entry name" value="Acyl-CoA N-acyltransferases (Nat)"/>
    <property type="match status" value="1"/>
</dbReference>
<evidence type="ECO:0000313" key="3">
    <source>
        <dbReference type="Proteomes" id="UP000664521"/>
    </source>
</evidence>
<evidence type="ECO:0000259" key="1">
    <source>
        <dbReference type="PROSITE" id="PS51186"/>
    </source>
</evidence>
<name>A0A8H3PGS6_9LECA</name>
<dbReference type="Proteomes" id="UP000664521">
    <property type="component" value="Unassembled WGS sequence"/>
</dbReference>
<proteinExistence type="predicted"/>
<gene>
    <name evidence="2" type="ORF">HETSPECPRED_002378</name>
</gene>
<dbReference type="OrthoDB" id="4738875at2759"/>
<dbReference type="CDD" id="cd04301">
    <property type="entry name" value="NAT_SF"/>
    <property type="match status" value="1"/>
</dbReference>
<keyword evidence="3" id="KW-1185">Reference proteome</keyword>
<accession>A0A8H3PGS6</accession>
<dbReference type="PANTHER" id="PTHR42791:SF5">
    <property type="entry name" value="HYPOTHETICAL ACETYLTRANSFERASE (EUROFUNG)"/>
    <property type="match status" value="1"/>
</dbReference>
<protein>
    <recommendedName>
        <fullName evidence="1">N-acetyltransferase domain-containing protein</fullName>
    </recommendedName>
</protein>
<sequence>MPLELRKVTQDSEFNDIIQCECEGYATPLNRLWRLFRYDPSPAGFIELRDRQIREFRSDPTACWLKVVDTDIGDKVVGAALWNTYLENPYPVFKDHPMEAEWWPEGESRDFANHLLDQFICDRHKKMARPHMFLVYLFVHPEHRRRGIGRQLINWGVQEADRLHLESFIEATDLGKHTYEACGFVYAGTNYLESAKRNASPQWKEMEAVIQYVGPGFRFCVV</sequence>
<dbReference type="Gene3D" id="3.40.630.30">
    <property type="match status" value="1"/>
</dbReference>
<dbReference type="PANTHER" id="PTHR42791">
    <property type="entry name" value="GNAT FAMILY ACETYLTRANSFERASE"/>
    <property type="match status" value="1"/>
</dbReference>
<organism evidence="2 3">
    <name type="scientific">Heterodermia speciosa</name>
    <dbReference type="NCBI Taxonomy" id="116794"/>
    <lineage>
        <taxon>Eukaryota</taxon>
        <taxon>Fungi</taxon>
        <taxon>Dikarya</taxon>
        <taxon>Ascomycota</taxon>
        <taxon>Pezizomycotina</taxon>
        <taxon>Lecanoromycetes</taxon>
        <taxon>OSLEUM clade</taxon>
        <taxon>Lecanoromycetidae</taxon>
        <taxon>Caliciales</taxon>
        <taxon>Physciaceae</taxon>
        <taxon>Heterodermia</taxon>
    </lineage>
</organism>
<dbReference type="InterPro" id="IPR000182">
    <property type="entry name" value="GNAT_dom"/>
</dbReference>
<comment type="caution">
    <text evidence="2">The sequence shown here is derived from an EMBL/GenBank/DDBJ whole genome shotgun (WGS) entry which is preliminary data.</text>
</comment>
<evidence type="ECO:0000313" key="2">
    <source>
        <dbReference type="EMBL" id="CAF9940323.1"/>
    </source>
</evidence>
<dbReference type="AlphaFoldDB" id="A0A8H3PGS6"/>
<dbReference type="InterPro" id="IPR052523">
    <property type="entry name" value="Trichothecene_AcTrans"/>
</dbReference>
<feature type="domain" description="N-acetyltransferase" evidence="1">
    <location>
        <begin position="3"/>
        <end position="207"/>
    </location>
</feature>
<reference evidence="2" key="1">
    <citation type="submission" date="2021-03" db="EMBL/GenBank/DDBJ databases">
        <authorList>
            <person name="Tagirdzhanova G."/>
        </authorList>
    </citation>
    <scope>NUCLEOTIDE SEQUENCE</scope>
</reference>
<dbReference type="EMBL" id="CAJPDS010000151">
    <property type="protein sequence ID" value="CAF9940323.1"/>
    <property type="molecule type" value="Genomic_DNA"/>
</dbReference>
<dbReference type="PROSITE" id="PS51186">
    <property type="entry name" value="GNAT"/>
    <property type="match status" value="1"/>
</dbReference>
<dbReference type="Pfam" id="PF00583">
    <property type="entry name" value="Acetyltransf_1"/>
    <property type="match status" value="1"/>
</dbReference>
<dbReference type="InterPro" id="IPR016181">
    <property type="entry name" value="Acyl_CoA_acyltransferase"/>
</dbReference>